<organism evidence="1 2">
    <name type="scientific">Dunaliella salina</name>
    <name type="common">Green alga</name>
    <name type="synonym">Protococcus salinus</name>
    <dbReference type="NCBI Taxonomy" id="3046"/>
    <lineage>
        <taxon>Eukaryota</taxon>
        <taxon>Viridiplantae</taxon>
        <taxon>Chlorophyta</taxon>
        <taxon>core chlorophytes</taxon>
        <taxon>Chlorophyceae</taxon>
        <taxon>CS clade</taxon>
        <taxon>Chlamydomonadales</taxon>
        <taxon>Dunaliellaceae</taxon>
        <taxon>Dunaliella</taxon>
    </lineage>
</organism>
<protein>
    <recommendedName>
        <fullName evidence="3">Encoded protein</fullName>
    </recommendedName>
</protein>
<keyword evidence="2" id="KW-1185">Reference proteome</keyword>
<sequence>MGFARKDLFLITEISWGKRWDRTLRFPTFGPSSKNNKYLEFLGFKGFVDLLPLMDSTGPIKRIKREAASSSATKTRGEDH</sequence>
<reference evidence="1" key="1">
    <citation type="submission" date="2017-08" db="EMBL/GenBank/DDBJ databases">
        <authorList>
            <person name="Polle J.E."/>
            <person name="Barry K."/>
            <person name="Cushman J."/>
            <person name="Schmutz J."/>
            <person name="Tran D."/>
            <person name="Hathwaick L.T."/>
            <person name="Yim W.C."/>
            <person name="Jenkins J."/>
            <person name="Mckie-Krisberg Z.M."/>
            <person name="Prochnik S."/>
            <person name="Lindquist E."/>
            <person name="Dockter R.B."/>
            <person name="Adam C."/>
            <person name="Molina H."/>
            <person name="Bunkerborg J."/>
            <person name="Jin E."/>
            <person name="Buchheim M."/>
            <person name="Magnuson J."/>
        </authorList>
    </citation>
    <scope>NUCLEOTIDE SEQUENCE</scope>
    <source>
        <strain evidence="1">CCAP 19/18</strain>
    </source>
</reference>
<name>A0ABQ7G7E3_DUNSA</name>
<dbReference type="Proteomes" id="UP000815325">
    <property type="component" value="Unassembled WGS sequence"/>
</dbReference>
<evidence type="ECO:0008006" key="3">
    <source>
        <dbReference type="Google" id="ProtNLM"/>
    </source>
</evidence>
<evidence type="ECO:0000313" key="1">
    <source>
        <dbReference type="EMBL" id="KAF5830535.1"/>
    </source>
</evidence>
<evidence type="ECO:0000313" key="2">
    <source>
        <dbReference type="Proteomes" id="UP000815325"/>
    </source>
</evidence>
<dbReference type="EMBL" id="MU070032">
    <property type="protein sequence ID" value="KAF5830535.1"/>
    <property type="molecule type" value="Genomic_DNA"/>
</dbReference>
<accession>A0ABQ7G7E3</accession>
<feature type="non-terminal residue" evidence="1">
    <location>
        <position position="80"/>
    </location>
</feature>
<gene>
    <name evidence="1" type="ORF">DUNSADRAFT_14386</name>
</gene>
<proteinExistence type="predicted"/>
<comment type="caution">
    <text evidence="1">The sequence shown here is derived from an EMBL/GenBank/DDBJ whole genome shotgun (WGS) entry which is preliminary data.</text>
</comment>